<accession>A0ACC1D0U0</accession>
<proteinExistence type="predicted"/>
<organism evidence="1 2">
    <name type="scientific">Dendrolimus kikuchii</name>
    <dbReference type="NCBI Taxonomy" id="765133"/>
    <lineage>
        <taxon>Eukaryota</taxon>
        <taxon>Metazoa</taxon>
        <taxon>Ecdysozoa</taxon>
        <taxon>Arthropoda</taxon>
        <taxon>Hexapoda</taxon>
        <taxon>Insecta</taxon>
        <taxon>Pterygota</taxon>
        <taxon>Neoptera</taxon>
        <taxon>Endopterygota</taxon>
        <taxon>Lepidoptera</taxon>
        <taxon>Glossata</taxon>
        <taxon>Ditrysia</taxon>
        <taxon>Bombycoidea</taxon>
        <taxon>Lasiocampidae</taxon>
        <taxon>Dendrolimus</taxon>
    </lineage>
</organism>
<sequence length="2772" mass="318363">MKSKPIKHKSTNTFRFIPFAERINAIDIRHAALYHIEHAYTKHPDENETHLHLAIEKWQSLNLTDNFKKFKKEVYGVITVAQLIHKKEEVLDTLERYLKLEDSLCLQPLLEILVSVTKDLREDFYPYFPKFLDILIKLLNTKDPERLEWTLICLAFLFKILKPYLKKDIAVVLKRIIPLLSESRPQYINNFAAESFAFVARDIRDKNKFISLLSSYLQSNGDAITGCGHLIFEILKGVSGKFHSCIETFLPLLLQYLKENKNHQEILFQVLTQAFEDSLHCISHKEYGVFWGSVFKFTEEILKEDDDESKGLEYILRLAGQVIEHQKGKYLTNPPQFVLLLVKVICEQTSESVLEVCAQIGAVLLLSPNVSLSQEHAGIIVKVLLPIPYPNILINFVQNVIDYSQFDMHVLPPFINFVIQSDFDNEAMCTLTKICLRKSPLSMNGIKLFEWVKYPIDFGKFMPQFMEHFKKVVNDDIEHIMENPIQLANVLFILPHVEKIAVDTCVMSLSELIKKLLNVLARYNIEDLSDENKFHSDTTALSQCARKVLFILSNAMESAIHISTCKCIKQICDIDTILPVLLPCAADPNYLCALHLVDLYLAAYEHENGLTKPYLSLVDSYLRNNVSSPFHIVRLLTTHIYKLFENIDELCNTVEVGGNVEKFSVFSKCYSIESITPSIQEYRTQINILQKMTFNTTQYALAKNTDFNLYALNYMLGVLYMNFKLLWEPVTEFIAGYGNGLTADEFWPPFYNSLQSSFVHAKKNLKQFNFDDEIETDNKILKNLYSDYNSIREHPDLYNYRNLILKVMTNCIQVCEAKNRDVVVLFLNFIDEEYRRNDNANALKIDVETHDKNIMEIEEEKQDDEQVTEDLDIDEVKETVSGKVIFKTLINIMQVLSQFKNPRALYKEPVFWELFMEFLKHKNPGLQKYALDCVLNYRNKSVVAYKTNLYNLVDEKKFKDELTLFKITEDAQNIQIDDREHVVPIILRILYGKMTSKLGADKKGGGQTRRSLVMRYLAGCNENELRMFIEMAFTQFKHFMTMKPREIHENILRNLNLKSIISPGKLHSVLNLFEVVREYFGGYMKEQLLSELFSIFYAVCTTFAGVLAQSDKVHVGYIKVMKNLRNIALSMVRKLFEQFYKYSWSKDELYVIFDTLLWPLIPKLHIEGIHTPTALLKLLNAWCQNPRYYVLLVTVKENDHTSPLSALFRLLLAPKTSPGVVNMILDMIEKLLILTEDDEDKELEPLESFSVIALESIKIEAGKEINFGSKMLIPHIPSILEVMKRRIANSAKSNTVNKRDLLILSRVTELVATPDICDELLNLLLPILVKKVCLNMAEENMEHAINTIINLLGHSSKPHVYIKHIAVLFNKVAPVDVRKLLITLLMSIAERTLINKDVLKRLANVISEMNAFNKRWIEQPDFDRRLDAYKYIYQLAEANEINVDLAILIVNNCFYFIRTEKDIGLRDSAGLCMKKILPKLLMKYWSTNDGQFLVRDTVLGLISTGIRSTNEILKNECIALLGVLAKECPDADVVLSDLAPLTNKEDIEVDFFENMCHLQMHRRVRALLKFCKVAKKLVKCPTPRTMTNFILPLATTYLCDEKYTDKNSLIDAAIETVSTCCRLLPWYHYEVILKLYLNKMRNSSEHQKQLTRIIIGILDAFHFDFSKIEDIELPKALLANIASAKGKIQHNSLRTKVEEDDKATTKIGEEDKEDFADNKENDSNMEHDLETELIAVDSEKTTDEITEQISHVPAFERITHVSPSVAKRIVKSLTAGLLPQLNRAIGKITEHEESHKVNRRRTGLERQEEDMLRVPIALALVKLLQRLPGDILKYQLPGIIIKLCSFLKSPLKQVRIMARDIVKKIMITVGSSYLGILLEHLTILLTRGFQVHVLVATIHTVLDALKADFKPGELNENINYILDVCTNDLFGSLSEEKEVDKLHYKTPEAKPSKKSYVTLMILSQNITESCLFNLLLPFKEILQKYHSKKVVLKVQEALMHISSGLVTNKFIDIESLFIFLHGIASESIPEFILGAPKREITQVQREIMLRTKPDCFIIPETPKRNKEAQAKHVKLSGKANAHVLVEFSLNILYIILKREKVPRMDCKAFVDPLIPLLVDALKSDQVKVTTIAMKCITSLWTIRLSTPTLEEMIKDIVNTIFIILHKYATFEISKQNDNYHLVRNAFKAVTVLIRNVKYHKLEADQLKTLLLYAEEDCQNDERQTNSFSLLKAILDARLVSNQLHEVMEKVSKICILSESAKSREEARVIFVTYLAKYSPGKRLEKYIDFFISQLNYELQHGRESSLKFLEMIINKLPSPQLVKYGAQLLLSLGATMVNDSAPECRALAAGCIESMLKRFPLLERNKMFDLVLTFFQDNQPVHFELAAQLSTRFVNVEEEEFKNRLNTILSLVNGKILLLSNDSSEGRFVKIQLKQADDKTDEEKQNERDHSLIQILNLIERICVHCSSCVKNNKHINDFDEIGQHCQALLAYPHSWVRLKAANVLGKLLSVVDSNELDCVVRKKLDSERGFIYYDTEATLKSLVLDLCAQYTPNVSKEMAEQVTAVLFIILKLINSMSSLKLTKKIESEVEETEGGGKVNIRWMLFKLRKAINVEVAKAPMSMNIRTSVFTMWTHVISSLEAEEINNIIDVILPPIVRELSTGDATAPASVAKQLAGRLGKKLRRKIGDIEYSKLVAEAQTKLNIKRAERKKLLLQEKVNNPQKAAKRKLQLKEKKKQSKKIKLEMLHGKRAKPKKRKAEDIDIEDVLLKDD</sequence>
<keyword evidence="2" id="KW-1185">Reference proteome</keyword>
<evidence type="ECO:0000313" key="2">
    <source>
        <dbReference type="Proteomes" id="UP000824533"/>
    </source>
</evidence>
<evidence type="ECO:0000313" key="1">
    <source>
        <dbReference type="EMBL" id="KAJ0177365.1"/>
    </source>
</evidence>
<protein>
    <submittedName>
        <fullName evidence="1">Uncharacterized protein</fullName>
    </submittedName>
</protein>
<comment type="caution">
    <text evidence="1">The sequence shown here is derived from an EMBL/GenBank/DDBJ whole genome shotgun (WGS) entry which is preliminary data.</text>
</comment>
<name>A0ACC1D0U0_9NEOP</name>
<dbReference type="EMBL" id="CM034398">
    <property type="protein sequence ID" value="KAJ0177365.1"/>
    <property type="molecule type" value="Genomic_DNA"/>
</dbReference>
<gene>
    <name evidence="1" type="ORF">K1T71_007374</name>
</gene>
<reference evidence="1 2" key="1">
    <citation type="journal article" date="2021" name="Front. Genet.">
        <title>Chromosome-Level Genome Assembly Reveals Significant Gene Expansion in the Toll and IMD Signaling Pathways of Dendrolimus kikuchii.</title>
        <authorList>
            <person name="Zhou J."/>
            <person name="Wu P."/>
            <person name="Xiong Z."/>
            <person name="Liu N."/>
            <person name="Zhao N."/>
            <person name="Ji M."/>
            <person name="Qiu Y."/>
            <person name="Yang B."/>
        </authorList>
    </citation>
    <scope>NUCLEOTIDE SEQUENCE [LARGE SCALE GENOMIC DNA]</scope>
    <source>
        <strain evidence="1">Ann1</strain>
    </source>
</reference>
<dbReference type="Proteomes" id="UP000824533">
    <property type="component" value="Linkage Group LG12"/>
</dbReference>